<name>A0ABP3JMJ7_9ACTN</name>
<dbReference type="RefSeq" id="WP_346094894.1">
    <property type="nucleotide sequence ID" value="NZ_BAAABY010000015.1"/>
</dbReference>
<evidence type="ECO:0000313" key="2">
    <source>
        <dbReference type="Proteomes" id="UP001500909"/>
    </source>
</evidence>
<dbReference type="EMBL" id="BAAABY010000015">
    <property type="protein sequence ID" value="GAA0458660.1"/>
    <property type="molecule type" value="Genomic_DNA"/>
</dbReference>
<dbReference type="Proteomes" id="UP001500909">
    <property type="component" value="Unassembled WGS sequence"/>
</dbReference>
<sequence>MSSRIPQGLLRELGRCEGGAQALGLLVDDQRTRRLLLLRALLDAVDSARAPSVPRPAAARVAEHWALLEAADRAARDTTRQVLYYPLLGPWVRRVLRGLAAAVPPPGLLADLEHLGAVAAAAAARARLPFTLTLRAPGTTLVLPTLGAYTLPGRAPDRAGPQPELRLGCHDGTLTIRPPVGPPAVLLPRPDGAWESADPAWRPLRPLTGGPRPVLLDDLDPFRTADSGLERHGLKPAEPLTAAERDRWQTAWAGAWPLLERGGPTRALETGVLLDCMVPLAPPPNPGPHASGPGHCSGTRREAFGAVLSSTPQTPAFLAATLVHELQHAKLSALTELTPLHRDTGTARHWAPWRPDPRPFDGLLQGTYSHLALADYWQRFAQTADTALERHTAWAEHSRCREQVGAALPTLVGSRALTPAGRVLTAAMADLLTRLRERPPPEGYLARASAYVETSRTMWRRRYAR</sequence>
<reference evidence="2" key="1">
    <citation type="journal article" date="2019" name="Int. J. Syst. Evol. Microbiol.">
        <title>The Global Catalogue of Microorganisms (GCM) 10K type strain sequencing project: providing services to taxonomists for standard genome sequencing and annotation.</title>
        <authorList>
            <consortium name="The Broad Institute Genomics Platform"/>
            <consortium name="The Broad Institute Genome Sequencing Center for Infectious Disease"/>
            <person name="Wu L."/>
            <person name="Ma J."/>
        </authorList>
    </citation>
    <scope>NUCLEOTIDE SEQUENCE [LARGE SCALE GENOMIC DNA]</scope>
    <source>
        <strain evidence="2">JCM 4805</strain>
    </source>
</reference>
<comment type="caution">
    <text evidence="1">The sequence shown here is derived from an EMBL/GenBank/DDBJ whole genome shotgun (WGS) entry which is preliminary data.</text>
</comment>
<protein>
    <recommendedName>
        <fullName evidence="3">HEXXH motif domain-containing protein</fullName>
    </recommendedName>
</protein>
<proteinExistence type="predicted"/>
<organism evidence="1 2">
    <name type="scientific">Streptomyces olivaceiscleroticus</name>
    <dbReference type="NCBI Taxonomy" id="68245"/>
    <lineage>
        <taxon>Bacteria</taxon>
        <taxon>Bacillati</taxon>
        <taxon>Actinomycetota</taxon>
        <taxon>Actinomycetes</taxon>
        <taxon>Kitasatosporales</taxon>
        <taxon>Streptomycetaceae</taxon>
        <taxon>Streptomyces</taxon>
    </lineage>
</organism>
<gene>
    <name evidence="1" type="ORF">GCM10010361_23320</name>
</gene>
<keyword evidence="2" id="KW-1185">Reference proteome</keyword>
<evidence type="ECO:0008006" key="3">
    <source>
        <dbReference type="Google" id="ProtNLM"/>
    </source>
</evidence>
<accession>A0ABP3JMJ7</accession>
<dbReference type="NCBIfam" id="TIGR04267">
    <property type="entry name" value="mod_HExxH"/>
    <property type="match status" value="1"/>
</dbReference>
<dbReference type="InterPro" id="IPR026337">
    <property type="entry name" value="AKG_HExxH"/>
</dbReference>
<evidence type="ECO:0000313" key="1">
    <source>
        <dbReference type="EMBL" id="GAA0458660.1"/>
    </source>
</evidence>